<reference evidence="1" key="3">
    <citation type="submission" date="2021-08" db="EMBL/GenBank/DDBJ databases">
        <authorList>
            <person name="Tani A."/>
            <person name="Ola A."/>
            <person name="Ogura Y."/>
            <person name="Katsura K."/>
            <person name="Hayashi T."/>
        </authorList>
    </citation>
    <scope>NUCLEOTIDE SEQUENCE</scope>
    <source>
        <strain evidence="1">DSM 22415</strain>
    </source>
</reference>
<proteinExistence type="predicted"/>
<dbReference type="PANTHER" id="PTHR36978">
    <property type="entry name" value="P-LOOP CONTAINING NUCLEOTIDE TRIPHOSPHATE HYDROLASE"/>
    <property type="match status" value="1"/>
</dbReference>
<sequence>MRPKTFNISLHRCGTQSIHYLMNALGLNTKHWPQMHGDVDFQNLVVGREDDPDFVADCLRPLIDDFDTVSDVPICSIYEPLAKIYPDAKFIALNRPTNAWISSVRRHIGSRPLDPFERAQYWKYLDQRPTTLLEVGDDELAYMKVKHYKDIEKFFSNTNRIYIGNLGDESVGTEICRFLGFDPRILPNQDYLRDLVR</sequence>
<dbReference type="Gene3D" id="3.40.50.300">
    <property type="entry name" value="P-loop containing nucleotide triphosphate hydrolases"/>
    <property type="match status" value="1"/>
</dbReference>
<dbReference type="InterPro" id="IPR027417">
    <property type="entry name" value="P-loop_NTPase"/>
</dbReference>
<dbReference type="InterPro" id="IPR040632">
    <property type="entry name" value="Sulfotransfer_4"/>
</dbReference>
<dbReference type="SUPFAM" id="SSF52540">
    <property type="entry name" value="P-loop containing nucleoside triphosphate hydrolases"/>
    <property type="match status" value="1"/>
</dbReference>
<dbReference type="Proteomes" id="UP001055303">
    <property type="component" value="Unassembled WGS sequence"/>
</dbReference>
<protein>
    <recommendedName>
        <fullName evidence="5">Sulfotransferase family protein</fullName>
    </recommendedName>
</protein>
<dbReference type="PANTHER" id="PTHR36978:SF4">
    <property type="entry name" value="P-LOOP CONTAINING NUCLEOSIDE TRIPHOSPHATE HYDROLASE PROTEIN"/>
    <property type="match status" value="1"/>
</dbReference>
<dbReference type="Proteomes" id="UP000401717">
    <property type="component" value="Unassembled WGS sequence"/>
</dbReference>
<evidence type="ECO:0000313" key="3">
    <source>
        <dbReference type="Proteomes" id="UP000401717"/>
    </source>
</evidence>
<dbReference type="EMBL" id="BPQI01000184">
    <property type="protein sequence ID" value="GJD59066.1"/>
    <property type="molecule type" value="Genomic_DNA"/>
</dbReference>
<dbReference type="Pfam" id="PF17784">
    <property type="entry name" value="Sulfotransfer_4"/>
    <property type="match status" value="1"/>
</dbReference>
<evidence type="ECO:0000313" key="4">
    <source>
        <dbReference type="Proteomes" id="UP001055303"/>
    </source>
</evidence>
<dbReference type="EMBL" id="CABFVH010000038">
    <property type="protein sequence ID" value="VUF14713.1"/>
    <property type="molecule type" value="Genomic_DNA"/>
</dbReference>
<organism evidence="2 3">
    <name type="scientific">Methylobacterium dankookense</name>
    <dbReference type="NCBI Taxonomy" id="560405"/>
    <lineage>
        <taxon>Bacteria</taxon>
        <taxon>Pseudomonadati</taxon>
        <taxon>Pseudomonadota</taxon>
        <taxon>Alphaproteobacteria</taxon>
        <taxon>Hyphomicrobiales</taxon>
        <taxon>Methylobacteriaceae</taxon>
        <taxon>Methylobacterium</taxon>
    </lineage>
</organism>
<keyword evidence="4" id="KW-1185">Reference proteome</keyword>
<name>A0A564G2I8_9HYPH</name>
<dbReference type="AlphaFoldDB" id="A0A564G2I8"/>
<gene>
    <name evidence="1" type="ORF">IFDJLNFL_4992</name>
    <name evidence="2" type="ORF">MTDSW087_04438</name>
</gene>
<evidence type="ECO:0000313" key="1">
    <source>
        <dbReference type="EMBL" id="GJD59066.1"/>
    </source>
</evidence>
<evidence type="ECO:0000313" key="2">
    <source>
        <dbReference type="EMBL" id="VUF14713.1"/>
    </source>
</evidence>
<accession>A0A564G2I8</accession>
<reference evidence="1" key="2">
    <citation type="journal article" date="2021" name="Front. Microbiol.">
        <title>Comprehensive Comparative Genomics and Phenotyping of Methylobacterium Species.</title>
        <authorList>
            <person name="Alessa O."/>
            <person name="Ogura Y."/>
            <person name="Fujitani Y."/>
            <person name="Takami H."/>
            <person name="Hayashi T."/>
            <person name="Sahin N."/>
            <person name="Tani A."/>
        </authorList>
    </citation>
    <scope>NUCLEOTIDE SEQUENCE</scope>
    <source>
        <strain evidence="1">DSM 22415</strain>
    </source>
</reference>
<dbReference type="RefSeq" id="WP_186383956.1">
    <property type="nucleotide sequence ID" value="NZ_BPQI01000184.1"/>
</dbReference>
<evidence type="ECO:0008006" key="5">
    <source>
        <dbReference type="Google" id="ProtNLM"/>
    </source>
</evidence>
<reference evidence="2 3" key="1">
    <citation type="submission" date="2019-06" db="EMBL/GenBank/DDBJ databases">
        <authorList>
            <person name="Rodrigo-Torres L."/>
            <person name="Arahal R. D."/>
            <person name="Lucena T."/>
        </authorList>
    </citation>
    <scope>NUCLEOTIDE SEQUENCE [LARGE SCALE GENOMIC DNA]</scope>
    <source>
        <strain evidence="2 3">SW08-7</strain>
    </source>
</reference>